<keyword evidence="5" id="KW-1185">Reference proteome</keyword>
<gene>
    <name evidence="4" type="ORF">B4U80_13788</name>
</gene>
<evidence type="ECO:0000313" key="5">
    <source>
        <dbReference type="Proteomes" id="UP000288716"/>
    </source>
</evidence>
<dbReference type="Proteomes" id="UP000288716">
    <property type="component" value="Unassembled WGS sequence"/>
</dbReference>
<name>A0A443SEE6_9ACAR</name>
<dbReference type="Pfam" id="PF13489">
    <property type="entry name" value="Methyltransf_23"/>
    <property type="match status" value="1"/>
</dbReference>
<accession>A0A443SEE6</accession>
<dbReference type="GO" id="GO:0032259">
    <property type="term" value="P:methylation"/>
    <property type="evidence" value="ECO:0007669"/>
    <property type="project" value="UniProtKB-KW"/>
</dbReference>
<dbReference type="VEuPathDB" id="VectorBase:LDEU006151"/>
<dbReference type="GO" id="GO:0008757">
    <property type="term" value="F:S-adenosylmethionine-dependent methyltransferase activity"/>
    <property type="evidence" value="ECO:0007669"/>
    <property type="project" value="UniProtKB-ARBA"/>
</dbReference>
<dbReference type="GO" id="GO:0008173">
    <property type="term" value="F:RNA methyltransferase activity"/>
    <property type="evidence" value="ECO:0007669"/>
    <property type="project" value="UniProtKB-ARBA"/>
</dbReference>
<dbReference type="EMBL" id="NCKV01003280">
    <property type="protein sequence ID" value="RWS25889.1"/>
    <property type="molecule type" value="Genomic_DNA"/>
</dbReference>
<sequence length="106" mass="12662">MWMSSVLKPGGIVLFRDYGLYDHAMLRFNHGQKLSENFYVRQDGTRAYYFSEEFLSSLFEKANFEVVCNRYVFKETVNKKEDICVPRNCIRENLHVKVTIDPYIKY</sequence>
<dbReference type="Gene3D" id="3.40.50.150">
    <property type="entry name" value="Vaccinia Virus protein VP39"/>
    <property type="match status" value="1"/>
</dbReference>
<organism evidence="4 5">
    <name type="scientific">Leptotrombidium deliense</name>
    <dbReference type="NCBI Taxonomy" id="299467"/>
    <lineage>
        <taxon>Eukaryota</taxon>
        <taxon>Metazoa</taxon>
        <taxon>Ecdysozoa</taxon>
        <taxon>Arthropoda</taxon>
        <taxon>Chelicerata</taxon>
        <taxon>Arachnida</taxon>
        <taxon>Acari</taxon>
        <taxon>Acariformes</taxon>
        <taxon>Trombidiformes</taxon>
        <taxon>Prostigmata</taxon>
        <taxon>Anystina</taxon>
        <taxon>Parasitengona</taxon>
        <taxon>Trombiculoidea</taxon>
        <taxon>Trombiculidae</taxon>
        <taxon>Leptotrombidium</taxon>
    </lineage>
</organism>
<protein>
    <submittedName>
        <fullName evidence="4">Methyltransferase-like protein 6</fullName>
    </submittedName>
</protein>
<dbReference type="SUPFAM" id="SSF53335">
    <property type="entry name" value="S-adenosyl-L-methionine-dependent methyltransferases"/>
    <property type="match status" value="1"/>
</dbReference>
<proteinExistence type="inferred from homology"/>
<evidence type="ECO:0000256" key="1">
    <source>
        <dbReference type="ARBA" id="ARBA00009725"/>
    </source>
</evidence>
<keyword evidence="3 4" id="KW-0808">Transferase</keyword>
<dbReference type="InterPro" id="IPR026113">
    <property type="entry name" value="METTL2/6/8-like"/>
</dbReference>
<dbReference type="InterPro" id="IPR029063">
    <property type="entry name" value="SAM-dependent_MTases_sf"/>
</dbReference>
<dbReference type="PANTHER" id="PTHR22809">
    <property type="entry name" value="METHYLTRANSFERASE-RELATED"/>
    <property type="match status" value="1"/>
</dbReference>
<comment type="similarity">
    <text evidence="1">Belongs to the methyltransferase superfamily. METL family.</text>
</comment>
<evidence type="ECO:0000256" key="3">
    <source>
        <dbReference type="ARBA" id="ARBA00022679"/>
    </source>
</evidence>
<evidence type="ECO:0000256" key="2">
    <source>
        <dbReference type="ARBA" id="ARBA00022603"/>
    </source>
</evidence>
<dbReference type="AlphaFoldDB" id="A0A443SEE6"/>
<dbReference type="STRING" id="299467.A0A443SEE6"/>
<comment type="caution">
    <text evidence="4">The sequence shown here is derived from an EMBL/GenBank/DDBJ whole genome shotgun (WGS) entry which is preliminary data.</text>
</comment>
<reference evidence="4 5" key="1">
    <citation type="journal article" date="2018" name="Gigascience">
        <title>Genomes of trombidid mites reveal novel predicted allergens and laterally-transferred genes associated with secondary metabolism.</title>
        <authorList>
            <person name="Dong X."/>
            <person name="Chaisiri K."/>
            <person name="Xia D."/>
            <person name="Armstrong S.D."/>
            <person name="Fang Y."/>
            <person name="Donnelly M.J."/>
            <person name="Kadowaki T."/>
            <person name="McGarry J.W."/>
            <person name="Darby A.C."/>
            <person name="Makepeace B.L."/>
        </authorList>
    </citation>
    <scope>NUCLEOTIDE SEQUENCE [LARGE SCALE GENOMIC DNA]</scope>
    <source>
        <strain evidence="4">UoL-UT</strain>
    </source>
</reference>
<evidence type="ECO:0000313" key="4">
    <source>
        <dbReference type="EMBL" id="RWS25889.1"/>
    </source>
</evidence>
<dbReference type="OrthoDB" id="417697at2759"/>
<dbReference type="PANTHER" id="PTHR22809:SF5">
    <property type="entry name" value="TRNA N(3)-METHYLCYTIDINE METHYLTRANSFERASE METTL6"/>
    <property type="match status" value="1"/>
</dbReference>
<keyword evidence="2 4" id="KW-0489">Methyltransferase</keyword>